<evidence type="ECO:0000313" key="9">
    <source>
        <dbReference type="EMBL" id="QTH64459.1"/>
    </source>
</evidence>
<dbReference type="GO" id="GO:0006744">
    <property type="term" value="P:ubiquinone biosynthetic process"/>
    <property type="evidence" value="ECO:0007669"/>
    <property type="project" value="InterPro"/>
</dbReference>
<comment type="similarity">
    <text evidence="3">Belongs to the UbiH/COQ6 family.</text>
</comment>
<dbReference type="RefSeq" id="WP_208832513.1">
    <property type="nucleotide sequence ID" value="NZ_CP072110.1"/>
</dbReference>
<dbReference type="SUPFAM" id="SSF51905">
    <property type="entry name" value="FAD/NAD(P)-binding domain"/>
    <property type="match status" value="1"/>
</dbReference>
<dbReference type="Gene3D" id="3.50.50.60">
    <property type="entry name" value="FAD/NAD(P)-binding domain"/>
    <property type="match status" value="2"/>
</dbReference>
<dbReference type="InterPro" id="IPR010971">
    <property type="entry name" value="UbiH/COQ6"/>
</dbReference>
<dbReference type="InterPro" id="IPR051205">
    <property type="entry name" value="UbiH/COQ6_monooxygenase"/>
</dbReference>
<dbReference type="EMBL" id="CP072110">
    <property type="protein sequence ID" value="QTH64459.1"/>
    <property type="molecule type" value="Genomic_DNA"/>
</dbReference>
<comment type="pathway">
    <text evidence="2">Cofactor biosynthesis; ubiquinone biosynthesis.</text>
</comment>
<dbReference type="NCBIfam" id="TIGR01988">
    <property type="entry name" value="Ubi-OHases"/>
    <property type="match status" value="1"/>
</dbReference>
<evidence type="ECO:0000256" key="4">
    <source>
        <dbReference type="ARBA" id="ARBA00022630"/>
    </source>
</evidence>
<keyword evidence="6" id="KW-0560">Oxidoreductase</keyword>
<keyword evidence="10" id="KW-1185">Reference proteome</keyword>
<evidence type="ECO:0000259" key="8">
    <source>
        <dbReference type="Pfam" id="PF01494"/>
    </source>
</evidence>
<dbReference type="PRINTS" id="PR00420">
    <property type="entry name" value="RNGMNOXGNASE"/>
</dbReference>
<keyword evidence="7 9" id="KW-0503">Monooxygenase</keyword>
<dbReference type="PANTHER" id="PTHR43876:SF10">
    <property type="entry name" value="3-DEMETHOXYUBIQUINOL 3-HYDROXYLASE"/>
    <property type="match status" value="1"/>
</dbReference>
<evidence type="ECO:0000256" key="7">
    <source>
        <dbReference type="ARBA" id="ARBA00023033"/>
    </source>
</evidence>
<evidence type="ECO:0000256" key="2">
    <source>
        <dbReference type="ARBA" id="ARBA00004749"/>
    </source>
</evidence>
<dbReference type="Pfam" id="PF01494">
    <property type="entry name" value="FAD_binding_3"/>
    <property type="match status" value="1"/>
</dbReference>
<reference evidence="9" key="1">
    <citation type="submission" date="2021-03" db="EMBL/GenBank/DDBJ databases">
        <title>Description of Psychrosphaera ytuae sp. nov. isolated from deep sea sediment of South China Sea.</title>
        <authorList>
            <person name="Zhang J."/>
            <person name="Xu X.-D."/>
        </authorList>
    </citation>
    <scope>NUCLEOTIDE SEQUENCE</scope>
    <source>
        <strain evidence="9">MTZ26</strain>
    </source>
</reference>
<protein>
    <submittedName>
        <fullName evidence="9">FAD-dependent monooxygenase</fullName>
    </submittedName>
</protein>
<dbReference type="AlphaFoldDB" id="A0A975DCJ6"/>
<evidence type="ECO:0000256" key="5">
    <source>
        <dbReference type="ARBA" id="ARBA00022827"/>
    </source>
</evidence>
<accession>A0A975DCJ6</accession>
<dbReference type="PANTHER" id="PTHR43876">
    <property type="entry name" value="UBIQUINONE BIOSYNTHESIS MONOOXYGENASE COQ6, MITOCHONDRIAL"/>
    <property type="match status" value="1"/>
</dbReference>
<proteinExistence type="inferred from homology"/>
<evidence type="ECO:0000256" key="1">
    <source>
        <dbReference type="ARBA" id="ARBA00001974"/>
    </source>
</evidence>
<name>A0A975DCJ6_9GAMM</name>
<dbReference type="InterPro" id="IPR002938">
    <property type="entry name" value="FAD-bd"/>
</dbReference>
<dbReference type="GO" id="GO:0008682">
    <property type="term" value="F:3-demethoxyubiquinol 3-hydroxylase activity"/>
    <property type="evidence" value="ECO:0007669"/>
    <property type="project" value="TreeGrafter"/>
</dbReference>
<dbReference type="InterPro" id="IPR036188">
    <property type="entry name" value="FAD/NAD-bd_sf"/>
</dbReference>
<evidence type="ECO:0000313" key="10">
    <source>
        <dbReference type="Proteomes" id="UP000682739"/>
    </source>
</evidence>
<gene>
    <name evidence="9" type="ORF">J1N51_02985</name>
</gene>
<evidence type="ECO:0000256" key="6">
    <source>
        <dbReference type="ARBA" id="ARBA00023002"/>
    </source>
</evidence>
<sequence>MPNQNLQDSLLNNSFDIVIIGGGMVGASLAAGFAQQNKSVLVIERARPDNDWLSQPPLRVSAVNRYSETWLQSVGCWNDIDKADKCQFNRLATWEKGTDKVEFSAEELQESHLGHLIRNEALQLACYSALEKNDSDKVSFMYGGQIDQVQNNTNNVIITGRTKDDKAFTVNTLLLVGADGANSKVRQLAKIGVTGWDYQQACFSITIKTNFATQDITWQEFQPSGPKAFLPLNDGFASLIWYDSKSTISALKGLSDQALKQAIIETFPELPGDFDIIQHASFPLTRRQANQYNNGRIVLVGDAAHTINPLAGQGVNLGYKDNATLLSLMQDSDLKDFDRLVKSLKRYTIKRKADSLLMSGVMDGFYHLFSNDKAPLKKARGVMLSLANHFSFAKKSVIKKALGF</sequence>
<comment type="cofactor">
    <cofactor evidence="1">
        <name>FAD</name>
        <dbReference type="ChEBI" id="CHEBI:57692"/>
    </cofactor>
</comment>
<evidence type="ECO:0000256" key="3">
    <source>
        <dbReference type="ARBA" id="ARBA00005349"/>
    </source>
</evidence>
<feature type="domain" description="FAD-binding" evidence="8">
    <location>
        <begin position="16"/>
        <end position="327"/>
    </location>
</feature>
<dbReference type="Proteomes" id="UP000682739">
    <property type="component" value="Chromosome"/>
</dbReference>
<keyword evidence="5" id="KW-0274">FAD</keyword>
<organism evidence="9 10">
    <name type="scientific">Psychrosphaera ytuae</name>
    <dbReference type="NCBI Taxonomy" id="2820710"/>
    <lineage>
        <taxon>Bacteria</taxon>
        <taxon>Pseudomonadati</taxon>
        <taxon>Pseudomonadota</taxon>
        <taxon>Gammaproteobacteria</taxon>
        <taxon>Alteromonadales</taxon>
        <taxon>Pseudoalteromonadaceae</taxon>
        <taxon>Psychrosphaera</taxon>
    </lineage>
</organism>
<dbReference type="KEGG" id="psym:J1N51_02985"/>
<keyword evidence="4" id="KW-0285">Flavoprotein</keyword>
<dbReference type="GO" id="GO:0071949">
    <property type="term" value="F:FAD binding"/>
    <property type="evidence" value="ECO:0007669"/>
    <property type="project" value="InterPro"/>
</dbReference>